<evidence type="ECO:0000256" key="3">
    <source>
        <dbReference type="ARBA" id="ARBA00022448"/>
    </source>
</evidence>
<evidence type="ECO:0000256" key="8">
    <source>
        <dbReference type="RuleBase" id="RU363041"/>
    </source>
</evidence>
<dbReference type="PANTHER" id="PTHR30269">
    <property type="entry name" value="TRANSMEMBRANE PROTEIN YFCA"/>
    <property type="match status" value="1"/>
</dbReference>
<dbReference type="Proteomes" id="UP000295135">
    <property type="component" value="Unassembled WGS sequence"/>
</dbReference>
<gene>
    <name evidence="9" type="ORF">EDC61_101244</name>
</gene>
<evidence type="ECO:0000313" key="10">
    <source>
        <dbReference type="Proteomes" id="UP000295135"/>
    </source>
</evidence>
<evidence type="ECO:0000256" key="5">
    <source>
        <dbReference type="ARBA" id="ARBA00022692"/>
    </source>
</evidence>
<evidence type="ECO:0000313" key="9">
    <source>
        <dbReference type="EMBL" id="TCS74020.1"/>
    </source>
</evidence>
<keyword evidence="3" id="KW-0813">Transport</keyword>
<accession>A0A4R3JYZ5</accession>
<keyword evidence="5 8" id="KW-0812">Transmembrane</keyword>
<keyword evidence="10" id="KW-1185">Reference proteome</keyword>
<feature type="transmembrane region" description="Helical" evidence="8">
    <location>
        <begin position="100"/>
        <end position="120"/>
    </location>
</feature>
<dbReference type="InterPro" id="IPR002781">
    <property type="entry name" value="TM_pro_TauE-like"/>
</dbReference>
<dbReference type="AlphaFoldDB" id="A0A4R3JYZ5"/>
<comment type="similarity">
    <text evidence="2 8">Belongs to the 4-toluene sulfonate uptake permease (TSUP) (TC 2.A.102) family.</text>
</comment>
<feature type="transmembrane region" description="Helical" evidence="8">
    <location>
        <begin position="32"/>
        <end position="54"/>
    </location>
</feature>
<reference evidence="9 10" key="1">
    <citation type="submission" date="2019-03" db="EMBL/GenBank/DDBJ databases">
        <title>Genomic Encyclopedia of Type Strains, Phase IV (KMG-IV): sequencing the most valuable type-strain genomes for metagenomic binning, comparative biology and taxonomic classification.</title>
        <authorList>
            <person name="Goeker M."/>
        </authorList>
    </citation>
    <scope>NUCLEOTIDE SEQUENCE [LARGE SCALE GENOMIC DNA]</scope>
    <source>
        <strain evidence="9 10">DSM 103923</strain>
    </source>
</reference>
<comment type="caution">
    <text evidence="9">The sequence shown here is derived from an EMBL/GenBank/DDBJ whole genome shotgun (WGS) entry which is preliminary data.</text>
</comment>
<keyword evidence="7 8" id="KW-0472">Membrane</keyword>
<organism evidence="9 10">
    <name type="scientific">Sulfuritortus calidifontis</name>
    <dbReference type="NCBI Taxonomy" id="1914471"/>
    <lineage>
        <taxon>Bacteria</taxon>
        <taxon>Pseudomonadati</taxon>
        <taxon>Pseudomonadota</taxon>
        <taxon>Betaproteobacteria</taxon>
        <taxon>Nitrosomonadales</taxon>
        <taxon>Thiobacillaceae</taxon>
        <taxon>Sulfuritortus</taxon>
    </lineage>
</organism>
<sequence length="247" mass="26299">MDGLSSLDLFSAGGILLLAYFIRGISGFGSGLVAVPLLALFLPLTFVVPFMLVMDLTASAALGHRNRQQVDWSELKPLIPGSIIGVVAGATLLLNLDQSALLTTLGLFVLAFALRSLLYLHGDKRISRLWAWPASLVGGTVSALFGTGGPPYVIYLSHRIRDKGVFRATTSLLFLMEGGLRSAVFIATGLLLQKELLLAFLGSLPMLALGLWLGSKVHVGLSNAQMTRIIGALLLLSGGSLLWKAWT</sequence>
<dbReference type="OrthoDB" id="5801432at2"/>
<dbReference type="InterPro" id="IPR052017">
    <property type="entry name" value="TSUP"/>
</dbReference>
<proteinExistence type="inferred from homology"/>
<keyword evidence="6 8" id="KW-1133">Transmembrane helix</keyword>
<evidence type="ECO:0000256" key="6">
    <source>
        <dbReference type="ARBA" id="ARBA00022989"/>
    </source>
</evidence>
<name>A0A4R3JYZ5_9PROT</name>
<evidence type="ECO:0000256" key="7">
    <source>
        <dbReference type="ARBA" id="ARBA00023136"/>
    </source>
</evidence>
<feature type="transmembrane region" description="Helical" evidence="8">
    <location>
        <begin position="7"/>
        <end position="26"/>
    </location>
</feature>
<evidence type="ECO:0000256" key="1">
    <source>
        <dbReference type="ARBA" id="ARBA00004651"/>
    </source>
</evidence>
<dbReference type="Pfam" id="PF01925">
    <property type="entry name" value="TauE"/>
    <property type="match status" value="1"/>
</dbReference>
<protein>
    <recommendedName>
        <fullName evidence="8">Probable membrane transporter protein</fullName>
    </recommendedName>
</protein>
<dbReference type="PANTHER" id="PTHR30269:SF37">
    <property type="entry name" value="MEMBRANE TRANSPORTER PROTEIN"/>
    <property type="match status" value="1"/>
</dbReference>
<dbReference type="RefSeq" id="WP_126459297.1">
    <property type="nucleotide sequence ID" value="NZ_AP018721.1"/>
</dbReference>
<dbReference type="EMBL" id="SLZY01000001">
    <property type="protein sequence ID" value="TCS74020.1"/>
    <property type="molecule type" value="Genomic_DNA"/>
</dbReference>
<feature type="transmembrane region" description="Helical" evidence="8">
    <location>
        <begin position="196"/>
        <end position="214"/>
    </location>
</feature>
<comment type="subcellular location">
    <subcellularLocation>
        <location evidence="1 8">Cell membrane</location>
        <topology evidence="1 8">Multi-pass membrane protein</topology>
    </subcellularLocation>
</comment>
<keyword evidence="4 8" id="KW-1003">Cell membrane</keyword>
<dbReference type="GO" id="GO:0005886">
    <property type="term" value="C:plasma membrane"/>
    <property type="evidence" value="ECO:0007669"/>
    <property type="project" value="UniProtKB-SubCell"/>
</dbReference>
<feature type="transmembrane region" description="Helical" evidence="8">
    <location>
        <begin position="226"/>
        <end position="246"/>
    </location>
</feature>
<evidence type="ECO:0000256" key="2">
    <source>
        <dbReference type="ARBA" id="ARBA00009142"/>
    </source>
</evidence>
<feature type="transmembrane region" description="Helical" evidence="8">
    <location>
        <begin position="165"/>
        <end position="190"/>
    </location>
</feature>
<evidence type="ECO:0000256" key="4">
    <source>
        <dbReference type="ARBA" id="ARBA00022475"/>
    </source>
</evidence>